<proteinExistence type="predicted"/>
<feature type="compositionally biased region" description="Pro residues" evidence="1">
    <location>
        <begin position="77"/>
        <end position="86"/>
    </location>
</feature>
<feature type="compositionally biased region" description="Polar residues" evidence="1">
    <location>
        <begin position="89"/>
        <end position="100"/>
    </location>
</feature>
<feature type="region of interest" description="Disordered" evidence="1">
    <location>
        <begin position="1"/>
        <end position="117"/>
    </location>
</feature>
<dbReference type="PaxDb" id="2903-EOD07352"/>
<dbReference type="HOGENOM" id="CLU_2091107_0_0_1"/>
<reference evidence="3" key="1">
    <citation type="journal article" date="2013" name="Nature">
        <title>Pan genome of the phytoplankton Emiliania underpins its global distribution.</title>
        <authorList>
            <person name="Read B.A."/>
            <person name="Kegel J."/>
            <person name="Klute M.J."/>
            <person name="Kuo A."/>
            <person name="Lefebvre S.C."/>
            <person name="Maumus F."/>
            <person name="Mayer C."/>
            <person name="Miller J."/>
            <person name="Monier A."/>
            <person name="Salamov A."/>
            <person name="Young J."/>
            <person name="Aguilar M."/>
            <person name="Claverie J.M."/>
            <person name="Frickenhaus S."/>
            <person name="Gonzalez K."/>
            <person name="Herman E.K."/>
            <person name="Lin Y.C."/>
            <person name="Napier J."/>
            <person name="Ogata H."/>
            <person name="Sarno A.F."/>
            <person name="Shmutz J."/>
            <person name="Schroeder D."/>
            <person name="de Vargas C."/>
            <person name="Verret F."/>
            <person name="von Dassow P."/>
            <person name="Valentin K."/>
            <person name="Van de Peer Y."/>
            <person name="Wheeler G."/>
            <person name="Dacks J.B."/>
            <person name="Delwiche C.F."/>
            <person name="Dyhrman S.T."/>
            <person name="Glockner G."/>
            <person name="John U."/>
            <person name="Richards T."/>
            <person name="Worden A.Z."/>
            <person name="Zhang X."/>
            <person name="Grigoriev I.V."/>
            <person name="Allen A.E."/>
            <person name="Bidle K."/>
            <person name="Borodovsky M."/>
            <person name="Bowler C."/>
            <person name="Brownlee C."/>
            <person name="Cock J.M."/>
            <person name="Elias M."/>
            <person name="Gladyshev V.N."/>
            <person name="Groth M."/>
            <person name="Guda C."/>
            <person name="Hadaegh A."/>
            <person name="Iglesias-Rodriguez M.D."/>
            <person name="Jenkins J."/>
            <person name="Jones B.M."/>
            <person name="Lawson T."/>
            <person name="Leese F."/>
            <person name="Lindquist E."/>
            <person name="Lobanov A."/>
            <person name="Lomsadze A."/>
            <person name="Malik S.B."/>
            <person name="Marsh M.E."/>
            <person name="Mackinder L."/>
            <person name="Mock T."/>
            <person name="Mueller-Roeber B."/>
            <person name="Pagarete A."/>
            <person name="Parker M."/>
            <person name="Probert I."/>
            <person name="Quesneville H."/>
            <person name="Raines C."/>
            <person name="Rensing S.A."/>
            <person name="Riano-Pachon D.M."/>
            <person name="Richier S."/>
            <person name="Rokitta S."/>
            <person name="Shiraiwa Y."/>
            <person name="Soanes D.M."/>
            <person name="van der Giezen M."/>
            <person name="Wahlund T.M."/>
            <person name="Williams B."/>
            <person name="Wilson W."/>
            <person name="Wolfe G."/>
            <person name="Wurch L.L."/>
        </authorList>
    </citation>
    <scope>NUCLEOTIDE SEQUENCE</scope>
</reference>
<sequence length="117" mass="13086">MTRGRRLHVRPISQQSPRAAADTDQSRVLRGELPCAAPRPSPPRTYERPPARIRDSRPLPESGSNDRSRRGSYPSLRPCPPPPPLPKNQDLSQRAPQRDNQALPLVQGHHGTPRDEV</sequence>
<dbReference type="GeneID" id="17253258"/>
<dbReference type="KEGG" id="ehx:EMIHUDRAFT_433095"/>
<dbReference type="AlphaFoldDB" id="A0A0D3I7W7"/>
<evidence type="ECO:0000313" key="2">
    <source>
        <dbReference type="EnsemblProtists" id="EOD07352"/>
    </source>
</evidence>
<feature type="compositionally biased region" description="Basic and acidic residues" evidence="1">
    <location>
        <begin position="45"/>
        <end position="69"/>
    </location>
</feature>
<name>A0A0D3I7W7_EMIH1</name>
<reference evidence="2" key="2">
    <citation type="submission" date="2024-10" db="UniProtKB">
        <authorList>
            <consortium name="EnsemblProtists"/>
        </authorList>
    </citation>
    <scope>IDENTIFICATION</scope>
</reference>
<organism evidence="2 3">
    <name type="scientific">Emiliania huxleyi (strain CCMP1516)</name>
    <dbReference type="NCBI Taxonomy" id="280463"/>
    <lineage>
        <taxon>Eukaryota</taxon>
        <taxon>Haptista</taxon>
        <taxon>Haptophyta</taxon>
        <taxon>Prymnesiophyceae</taxon>
        <taxon>Isochrysidales</taxon>
        <taxon>Noelaerhabdaceae</taxon>
        <taxon>Emiliania</taxon>
    </lineage>
</organism>
<dbReference type="RefSeq" id="XP_005759781.1">
    <property type="nucleotide sequence ID" value="XM_005759724.1"/>
</dbReference>
<evidence type="ECO:0000256" key="1">
    <source>
        <dbReference type="SAM" id="MobiDB-lite"/>
    </source>
</evidence>
<dbReference type="Proteomes" id="UP000013827">
    <property type="component" value="Unassembled WGS sequence"/>
</dbReference>
<accession>A0A0D3I7W7</accession>
<protein>
    <submittedName>
        <fullName evidence="2">Uncharacterized protein</fullName>
    </submittedName>
</protein>
<keyword evidence="3" id="KW-1185">Reference proteome</keyword>
<evidence type="ECO:0000313" key="3">
    <source>
        <dbReference type="Proteomes" id="UP000013827"/>
    </source>
</evidence>
<dbReference type="EnsemblProtists" id="EOD07352">
    <property type="protein sequence ID" value="EOD07352"/>
    <property type="gene ID" value="EMIHUDRAFT_433095"/>
</dbReference>